<feature type="chain" id="PRO_5011434013" description="DUF4124 domain-containing protein" evidence="1">
    <location>
        <begin position="23"/>
        <end position="172"/>
    </location>
</feature>
<feature type="signal peptide" evidence="1">
    <location>
        <begin position="1"/>
        <end position="22"/>
    </location>
</feature>
<dbReference type="EMBL" id="FNXF01000002">
    <property type="protein sequence ID" value="SEH65203.1"/>
    <property type="molecule type" value="Genomic_DNA"/>
</dbReference>
<keyword evidence="4" id="KW-1185">Reference proteome</keyword>
<dbReference type="InterPro" id="IPR025392">
    <property type="entry name" value="DUF4124"/>
</dbReference>
<accession>A0A1H6JSH5</accession>
<name>A0A1H6JSH5_9GAMM</name>
<dbReference type="RefSeq" id="WP_092790175.1">
    <property type="nucleotide sequence ID" value="NZ_FNXF01000002.1"/>
</dbReference>
<proteinExistence type="predicted"/>
<dbReference type="STRING" id="173990.SAMN05660691_00649"/>
<dbReference type="AlphaFoldDB" id="A0A1H6JSH5"/>
<dbReference type="OrthoDB" id="5766008at2"/>
<sequence>MTIMIRLYLLLASLLVVPYASAEVYKCTAANGDVVFQGEPCRSGSEVKVDIRFGEQQVVDINQLISGSWCEIGTSVVADGTVTLDNAMRKTWIFSERQMVQHISQGQRQDTFKYAIRQTPGSFVIDHPAFGSGQVSWQVRKLTDEQLVISAYGGFTHLSPGNCDVKVARAQN</sequence>
<feature type="domain" description="DUF4124" evidence="2">
    <location>
        <begin position="11"/>
        <end position="48"/>
    </location>
</feature>
<evidence type="ECO:0000259" key="2">
    <source>
        <dbReference type="Pfam" id="PF13511"/>
    </source>
</evidence>
<dbReference type="Proteomes" id="UP000199371">
    <property type="component" value="Unassembled WGS sequence"/>
</dbReference>
<evidence type="ECO:0000256" key="1">
    <source>
        <dbReference type="SAM" id="SignalP"/>
    </source>
</evidence>
<evidence type="ECO:0000313" key="4">
    <source>
        <dbReference type="Proteomes" id="UP000199371"/>
    </source>
</evidence>
<organism evidence="3 4">
    <name type="scientific">Rheinheimera pacifica</name>
    <dbReference type="NCBI Taxonomy" id="173990"/>
    <lineage>
        <taxon>Bacteria</taxon>
        <taxon>Pseudomonadati</taxon>
        <taxon>Pseudomonadota</taxon>
        <taxon>Gammaproteobacteria</taxon>
        <taxon>Chromatiales</taxon>
        <taxon>Chromatiaceae</taxon>
        <taxon>Rheinheimera</taxon>
    </lineage>
</organism>
<reference evidence="4" key="1">
    <citation type="submission" date="2016-10" db="EMBL/GenBank/DDBJ databases">
        <authorList>
            <person name="Varghese N."/>
            <person name="Submissions S."/>
        </authorList>
    </citation>
    <scope>NUCLEOTIDE SEQUENCE [LARGE SCALE GENOMIC DNA]</scope>
    <source>
        <strain evidence="4">DSM 17616</strain>
    </source>
</reference>
<protein>
    <recommendedName>
        <fullName evidence="2">DUF4124 domain-containing protein</fullName>
    </recommendedName>
</protein>
<gene>
    <name evidence="3" type="ORF">SAMN05660691_00649</name>
</gene>
<dbReference type="Pfam" id="PF13511">
    <property type="entry name" value="DUF4124"/>
    <property type="match status" value="1"/>
</dbReference>
<evidence type="ECO:0000313" key="3">
    <source>
        <dbReference type="EMBL" id="SEH65203.1"/>
    </source>
</evidence>
<keyword evidence="1" id="KW-0732">Signal</keyword>